<dbReference type="InterPro" id="IPR020011">
    <property type="entry name" value="FimV_C"/>
</dbReference>
<accession>A0A432WDK4</accession>
<dbReference type="Proteomes" id="UP000288405">
    <property type="component" value="Unassembled WGS sequence"/>
</dbReference>
<dbReference type="RefSeq" id="WP_126777279.1">
    <property type="nucleotide sequence ID" value="NZ_PIPM01000009.1"/>
</dbReference>
<feature type="region of interest" description="Disordered" evidence="2">
    <location>
        <begin position="262"/>
        <end position="338"/>
    </location>
</feature>
<evidence type="ECO:0008006" key="6">
    <source>
        <dbReference type="Google" id="ProtNLM"/>
    </source>
</evidence>
<dbReference type="AlphaFoldDB" id="A0A432WDK4"/>
<dbReference type="InterPro" id="IPR038440">
    <property type="entry name" value="FimV_C_sf"/>
</dbReference>
<evidence type="ECO:0000256" key="3">
    <source>
        <dbReference type="SAM" id="Phobius"/>
    </source>
</evidence>
<comment type="caution">
    <text evidence="4">The sequence shown here is derived from an EMBL/GenBank/DDBJ whole genome shotgun (WGS) entry which is preliminary data.</text>
</comment>
<keyword evidence="3" id="KW-1133">Transmembrane helix</keyword>
<keyword evidence="1" id="KW-0175">Coiled coil</keyword>
<feature type="transmembrane region" description="Helical" evidence="3">
    <location>
        <begin position="235"/>
        <end position="256"/>
    </location>
</feature>
<dbReference type="NCBIfam" id="TIGR03505">
    <property type="entry name" value="FimV_core"/>
    <property type="match status" value="1"/>
</dbReference>
<name>A0A432WDK4_9GAMM</name>
<dbReference type="InterPro" id="IPR020012">
    <property type="entry name" value="LysM_FimV"/>
</dbReference>
<feature type="compositionally biased region" description="Acidic residues" evidence="2">
    <location>
        <begin position="351"/>
        <end position="369"/>
    </location>
</feature>
<dbReference type="Gene3D" id="1.20.58.2200">
    <property type="match status" value="1"/>
</dbReference>
<evidence type="ECO:0000313" key="4">
    <source>
        <dbReference type="EMBL" id="RUO30492.1"/>
    </source>
</evidence>
<sequence length="426" mass="47464">MNKKHPVARFVIGKAPRWLGACAVILISSAWFTPLAEEVASESETNQQERVIQTYGPVQALDTLWVIANRFHPNRSVTIYQTMAAIMDANPQAFPTDNVHDLHAGHFLEIPTGDRIRQIDAEEAYQRIVPQLGGTVQARTRAQQNAELAEREAQLVTLREALEQAQQDAERYAADNDAMQSRLRELERVLEQVRAELEASVALEQETGEALRLARQEREQLAQQVSEAEVPDWRWFIQWPGVLVTVGLLILLLLALRGASRGRDRKEVHDSPHKVATAAHLSKQDEPQVAEIDSTETPEHDASERTRSESVAASETGEDAEPSEAEALESQAPESTREAFREIDEILAEAEADADPDSDVDEGQTEDEAAAFSRDQQAAQLDLARAYIEMGELAEARAAIDEVFDQTDAELREEALALLKKIEDKE</sequence>
<dbReference type="NCBIfam" id="TIGR03504">
    <property type="entry name" value="FimV_Cterm"/>
    <property type="match status" value="1"/>
</dbReference>
<keyword evidence="3" id="KW-0812">Transmembrane</keyword>
<dbReference type="Gene3D" id="3.10.350.10">
    <property type="entry name" value="LysM domain"/>
    <property type="match status" value="1"/>
</dbReference>
<keyword evidence="5" id="KW-1185">Reference proteome</keyword>
<feature type="compositionally biased region" description="Acidic residues" evidence="2">
    <location>
        <begin position="316"/>
        <end position="327"/>
    </location>
</feature>
<proteinExistence type="predicted"/>
<evidence type="ECO:0000313" key="5">
    <source>
        <dbReference type="Proteomes" id="UP000288405"/>
    </source>
</evidence>
<evidence type="ECO:0000256" key="1">
    <source>
        <dbReference type="SAM" id="Coils"/>
    </source>
</evidence>
<dbReference type="InterPro" id="IPR036779">
    <property type="entry name" value="LysM_dom_sf"/>
</dbReference>
<dbReference type="EMBL" id="PIPM01000009">
    <property type="protein sequence ID" value="RUO30492.1"/>
    <property type="molecule type" value="Genomic_DNA"/>
</dbReference>
<gene>
    <name evidence="4" type="ORF">CWE11_08955</name>
</gene>
<reference evidence="4 5" key="1">
    <citation type="journal article" date="2011" name="Front. Microbiol.">
        <title>Genomic signatures of strain selection and enhancement in Bacillus atrophaeus var. globigii, a historical biowarfare simulant.</title>
        <authorList>
            <person name="Gibbons H.S."/>
            <person name="Broomall S.M."/>
            <person name="McNew L.A."/>
            <person name="Daligault H."/>
            <person name="Chapman C."/>
            <person name="Bruce D."/>
            <person name="Karavis M."/>
            <person name="Krepps M."/>
            <person name="McGregor P.A."/>
            <person name="Hong C."/>
            <person name="Park K.H."/>
            <person name="Akmal A."/>
            <person name="Feldman A."/>
            <person name="Lin J.S."/>
            <person name="Chang W.E."/>
            <person name="Higgs B.W."/>
            <person name="Demirev P."/>
            <person name="Lindquist J."/>
            <person name="Liem A."/>
            <person name="Fochler E."/>
            <person name="Read T.D."/>
            <person name="Tapia R."/>
            <person name="Johnson S."/>
            <person name="Bishop-Lilly K.A."/>
            <person name="Detter C."/>
            <person name="Han C."/>
            <person name="Sozhamannan S."/>
            <person name="Rosenzweig C.N."/>
            <person name="Skowronski E.W."/>
        </authorList>
    </citation>
    <scope>NUCLEOTIDE SEQUENCE [LARGE SCALE GENOMIC DNA]</scope>
    <source>
        <strain evidence="4 5">GYP-17</strain>
    </source>
</reference>
<feature type="compositionally biased region" description="Basic and acidic residues" evidence="2">
    <location>
        <begin position="297"/>
        <end position="308"/>
    </location>
</feature>
<keyword evidence="3" id="KW-0472">Membrane</keyword>
<dbReference type="OrthoDB" id="5298707at2"/>
<feature type="coiled-coil region" evidence="1">
    <location>
        <begin position="141"/>
        <end position="206"/>
    </location>
</feature>
<feature type="region of interest" description="Disordered" evidence="2">
    <location>
        <begin position="351"/>
        <end position="376"/>
    </location>
</feature>
<evidence type="ECO:0000256" key="2">
    <source>
        <dbReference type="SAM" id="MobiDB-lite"/>
    </source>
</evidence>
<feature type="compositionally biased region" description="Basic and acidic residues" evidence="2">
    <location>
        <begin position="262"/>
        <end position="273"/>
    </location>
</feature>
<organism evidence="4 5">
    <name type="scientific">Aliidiomarina sanyensis</name>
    <dbReference type="NCBI Taxonomy" id="1249555"/>
    <lineage>
        <taxon>Bacteria</taxon>
        <taxon>Pseudomonadati</taxon>
        <taxon>Pseudomonadota</taxon>
        <taxon>Gammaproteobacteria</taxon>
        <taxon>Alteromonadales</taxon>
        <taxon>Idiomarinaceae</taxon>
        <taxon>Aliidiomarina</taxon>
    </lineage>
</organism>
<protein>
    <recommendedName>
        <fullName evidence="6">LysM domain-containing protein</fullName>
    </recommendedName>
</protein>